<name>A0A0G3EFZ9_9BACT</name>
<protein>
    <submittedName>
        <fullName evidence="2">Uncharacterized protein</fullName>
    </submittedName>
</protein>
<dbReference type="STRING" id="1307763.L21SP4_00470"/>
<organism evidence="2 3">
    <name type="scientific">Kiritimatiella glycovorans</name>
    <dbReference type="NCBI Taxonomy" id="1307763"/>
    <lineage>
        <taxon>Bacteria</taxon>
        <taxon>Pseudomonadati</taxon>
        <taxon>Kiritimatiellota</taxon>
        <taxon>Kiritimatiellia</taxon>
        <taxon>Kiritimatiellales</taxon>
        <taxon>Kiritimatiellaceae</taxon>
        <taxon>Kiritimatiella</taxon>
    </lineage>
</organism>
<evidence type="ECO:0000313" key="3">
    <source>
        <dbReference type="Proteomes" id="UP000035268"/>
    </source>
</evidence>
<feature type="compositionally biased region" description="Basic and acidic residues" evidence="1">
    <location>
        <begin position="56"/>
        <end position="66"/>
    </location>
</feature>
<reference evidence="3" key="1">
    <citation type="submission" date="2015-02" db="EMBL/GenBank/DDBJ databases">
        <title>Description and complete genome sequence of the first cultured representative of the subdivision 5 of the Verrucomicrobia phylum.</title>
        <authorList>
            <person name="Spring S."/>
            <person name="Bunk B."/>
            <person name="Sproer C."/>
            <person name="Klenk H.-P."/>
        </authorList>
    </citation>
    <scope>NUCLEOTIDE SEQUENCE [LARGE SCALE GENOMIC DNA]</scope>
    <source>
        <strain evidence="3">L21-Fru-AB</strain>
    </source>
</reference>
<evidence type="ECO:0000313" key="2">
    <source>
        <dbReference type="EMBL" id="AKJ63750.1"/>
    </source>
</evidence>
<dbReference type="Proteomes" id="UP000035268">
    <property type="component" value="Chromosome"/>
</dbReference>
<dbReference type="EMBL" id="CP010904">
    <property type="protein sequence ID" value="AKJ63750.1"/>
    <property type="molecule type" value="Genomic_DNA"/>
</dbReference>
<proteinExistence type="predicted"/>
<evidence type="ECO:0000256" key="1">
    <source>
        <dbReference type="SAM" id="MobiDB-lite"/>
    </source>
</evidence>
<sequence length="434" mass="49632">MKNDSQPGPEQSEESTPDLREQLADLNLAPDWVKRDPKTPSPRKDTGGKPRRSGARKAERRPARKETRPRRERQPKRDSAKSKPTGRGGARPAPPVELPYRVTFLPDQKRLSALAQRLHRSRRAYPLAALAEKFLSDPRFYRIKLECERGGEAPPLFQCRQCGSVARSEESAVEHAVAAHFNEYYVCEEIEQPPPEGQFNCVGRCGLSGELLGPPNYHLYHRSVRELYERRFAHMSFEDYERKIEVLHDAELVDQWKQQACTTRRYRLREGAGSETAATLDRPEAEQRFREQVGPDLIRKLRRAVMPAAAMEGMTDRDLRAFLRRFDEREKNFPLSMIISLRAAFKHMKLYVFKMDGKVNYVSSIMPAALKTGKVAPDIEALIEEIGRADRCTADDLLRGDGDTDRSRSSALGWLIDKGHIIERHDGRLVLPPR</sequence>
<keyword evidence="3" id="KW-1185">Reference proteome</keyword>
<dbReference type="RefSeq" id="WP_052881151.1">
    <property type="nucleotide sequence ID" value="NZ_CP010904.1"/>
</dbReference>
<reference evidence="2 3" key="2">
    <citation type="journal article" date="2016" name="ISME J.">
        <title>Characterization of the first cultured representative of Verrucomicrobia subdivision 5 indicates the proposal of a novel phylum.</title>
        <authorList>
            <person name="Spring S."/>
            <person name="Bunk B."/>
            <person name="Sproer C."/>
            <person name="Schumann P."/>
            <person name="Rohde M."/>
            <person name="Tindall B.J."/>
            <person name="Klenk H.P."/>
        </authorList>
    </citation>
    <scope>NUCLEOTIDE SEQUENCE [LARGE SCALE GENOMIC DNA]</scope>
    <source>
        <strain evidence="2 3">L21-Fru-AB</strain>
    </source>
</reference>
<gene>
    <name evidence="2" type="ORF">L21SP4_00470</name>
</gene>
<dbReference type="OrthoDB" id="187407at2"/>
<dbReference type="AlphaFoldDB" id="A0A0G3EFZ9"/>
<feature type="compositionally biased region" description="Basic and acidic residues" evidence="1">
    <location>
        <begin position="32"/>
        <end position="48"/>
    </location>
</feature>
<accession>A0A0G3EFZ9</accession>
<feature type="region of interest" description="Disordered" evidence="1">
    <location>
        <begin position="1"/>
        <end position="98"/>
    </location>
</feature>
<dbReference type="KEGG" id="vbl:L21SP4_00470"/>